<sequence>MPAPVTCISEGSPQPTQSGKGLSPKHSSLSDASNLKKPISFEVLAFSLSKFKAPPFPELLP</sequence>
<dbReference type="Proteomes" id="UP000265520">
    <property type="component" value="Unassembled WGS sequence"/>
</dbReference>
<evidence type="ECO:0000313" key="2">
    <source>
        <dbReference type="EMBL" id="MCI88769.1"/>
    </source>
</evidence>
<comment type="caution">
    <text evidence="2">The sequence shown here is derived from an EMBL/GenBank/DDBJ whole genome shotgun (WGS) entry which is preliminary data.</text>
</comment>
<name>A0A392VMY8_9FABA</name>
<keyword evidence="3" id="KW-1185">Reference proteome</keyword>
<proteinExistence type="predicted"/>
<feature type="region of interest" description="Disordered" evidence="1">
    <location>
        <begin position="1"/>
        <end position="31"/>
    </location>
</feature>
<feature type="non-terminal residue" evidence="2">
    <location>
        <position position="61"/>
    </location>
</feature>
<dbReference type="AlphaFoldDB" id="A0A392VMY8"/>
<dbReference type="EMBL" id="LXQA011201915">
    <property type="protein sequence ID" value="MCI88769.1"/>
    <property type="molecule type" value="Genomic_DNA"/>
</dbReference>
<protein>
    <submittedName>
        <fullName evidence="2">Uncharacterized protein</fullName>
    </submittedName>
</protein>
<feature type="compositionally biased region" description="Polar residues" evidence="1">
    <location>
        <begin position="9"/>
        <end position="31"/>
    </location>
</feature>
<evidence type="ECO:0000313" key="3">
    <source>
        <dbReference type="Proteomes" id="UP000265520"/>
    </source>
</evidence>
<accession>A0A392VMY8</accession>
<reference evidence="2 3" key="1">
    <citation type="journal article" date="2018" name="Front. Plant Sci.">
        <title>Red Clover (Trifolium pratense) and Zigzag Clover (T. medium) - A Picture of Genomic Similarities and Differences.</title>
        <authorList>
            <person name="Dluhosova J."/>
            <person name="Istvanek J."/>
            <person name="Nedelnik J."/>
            <person name="Repkova J."/>
        </authorList>
    </citation>
    <scope>NUCLEOTIDE SEQUENCE [LARGE SCALE GENOMIC DNA]</scope>
    <source>
        <strain evidence="3">cv. 10/8</strain>
        <tissue evidence="2">Leaf</tissue>
    </source>
</reference>
<organism evidence="2 3">
    <name type="scientific">Trifolium medium</name>
    <dbReference type="NCBI Taxonomy" id="97028"/>
    <lineage>
        <taxon>Eukaryota</taxon>
        <taxon>Viridiplantae</taxon>
        <taxon>Streptophyta</taxon>
        <taxon>Embryophyta</taxon>
        <taxon>Tracheophyta</taxon>
        <taxon>Spermatophyta</taxon>
        <taxon>Magnoliopsida</taxon>
        <taxon>eudicotyledons</taxon>
        <taxon>Gunneridae</taxon>
        <taxon>Pentapetalae</taxon>
        <taxon>rosids</taxon>
        <taxon>fabids</taxon>
        <taxon>Fabales</taxon>
        <taxon>Fabaceae</taxon>
        <taxon>Papilionoideae</taxon>
        <taxon>50 kb inversion clade</taxon>
        <taxon>NPAAA clade</taxon>
        <taxon>Hologalegina</taxon>
        <taxon>IRL clade</taxon>
        <taxon>Trifolieae</taxon>
        <taxon>Trifolium</taxon>
    </lineage>
</organism>
<evidence type="ECO:0000256" key="1">
    <source>
        <dbReference type="SAM" id="MobiDB-lite"/>
    </source>
</evidence>